<protein>
    <submittedName>
        <fullName evidence="1">Peroxiredoxin</fullName>
    </submittedName>
</protein>
<dbReference type="Gene3D" id="3.30.300.20">
    <property type="match status" value="1"/>
</dbReference>
<keyword evidence="2" id="KW-1185">Reference proteome</keyword>
<name>A0A8J3YTD5_9ACTN</name>
<dbReference type="AlphaFoldDB" id="A0A8J3YTD5"/>
<dbReference type="PANTHER" id="PTHR42830">
    <property type="entry name" value="OSMOTICALLY INDUCIBLE FAMILY PROTEIN"/>
    <property type="match status" value="1"/>
</dbReference>
<dbReference type="InterPro" id="IPR052707">
    <property type="entry name" value="OsmC_Ohr_Peroxiredoxin"/>
</dbReference>
<dbReference type="GO" id="GO:0004601">
    <property type="term" value="F:peroxidase activity"/>
    <property type="evidence" value="ECO:0007669"/>
    <property type="project" value="InterPro"/>
</dbReference>
<dbReference type="RefSeq" id="WP_203903514.1">
    <property type="nucleotide sequence ID" value="NZ_BOPF01000032.1"/>
</dbReference>
<dbReference type="NCBIfam" id="TIGR03562">
    <property type="entry name" value="osmo_induc_OsmC"/>
    <property type="match status" value="1"/>
</dbReference>
<dbReference type="GO" id="GO:0006979">
    <property type="term" value="P:response to oxidative stress"/>
    <property type="evidence" value="ECO:0007669"/>
    <property type="project" value="InterPro"/>
</dbReference>
<dbReference type="PANTHER" id="PTHR42830:SF1">
    <property type="entry name" value="OSMOTICALLY INDUCIBLE FAMILY PROTEIN"/>
    <property type="match status" value="1"/>
</dbReference>
<evidence type="ECO:0000313" key="1">
    <source>
        <dbReference type="EMBL" id="GIJ50073.1"/>
    </source>
</evidence>
<dbReference type="InterPro" id="IPR019904">
    <property type="entry name" value="Peroxiredoxin_OsmC"/>
</dbReference>
<comment type="caution">
    <text evidence="1">The sequence shown here is derived from an EMBL/GenBank/DDBJ whole genome shotgun (WGS) entry which is preliminary data.</text>
</comment>
<sequence>MATRTSSAEWRGNLKDGSGTFALGSGAFEGSYSFVSRFEDGAASNPEELIAAAHASCYSMALSNMLAGAGFTPTSVATKASVRLEKTDAGFAITRIDLVTKGDVPGIDEPEFRKHAEAAKVGCPVSGALKAVEITLDASLV</sequence>
<accession>A0A8J3YTD5</accession>
<dbReference type="SUPFAM" id="SSF82784">
    <property type="entry name" value="OsmC-like"/>
    <property type="match status" value="1"/>
</dbReference>
<dbReference type="EMBL" id="BOPF01000032">
    <property type="protein sequence ID" value="GIJ50073.1"/>
    <property type="molecule type" value="Genomic_DNA"/>
</dbReference>
<gene>
    <name evidence="1" type="primary">osmC</name>
    <name evidence="1" type="ORF">Val02_69590</name>
</gene>
<evidence type="ECO:0000313" key="2">
    <source>
        <dbReference type="Proteomes" id="UP000619260"/>
    </source>
</evidence>
<dbReference type="Proteomes" id="UP000619260">
    <property type="component" value="Unassembled WGS sequence"/>
</dbReference>
<proteinExistence type="predicted"/>
<dbReference type="InterPro" id="IPR003718">
    <property type="entry name" value="OsmC/Ohr_fam"/>
</dbReference>
<dbReference type="InterPro" id="IPR015946">
    <property type="entry name" value="KH_dom-like_a/b"/>
</dbReference>
<organism evidence="1 2">
    <name type="scientific">Virgisporangium aliadipatigenens</name>
    <dbReference type="NCBI Taxonomy" id="741659"/>
    <lineage>
        <taxon>Bacteria</taxon>
        <taxon>Bacillati</taxon>
        <taxon>Actinomycetota</taxon>
        <taxon>Actinomycetes</taxon>
        <taxon>Micromonosporales</taxon>
        <taxon>Micromonosporaceae</taxon>
        <taxon>Virgisporangium</taxon>
    </lineage>
</organism>
<dbReference type="Pfam" id="PF02566">
    <property type="entry name" value="OsmC"/>
    <property type="match status" value="1"/>
</dbReference>
<dbReference type="InterPro" id="IPR036102">
    <property type="entry name" value="OsmC/Ohrsf"/>
</dbReference>
<reference evidence="1" key="1">
    <citation type="submission" date="2021-01" db="EMBL/GenBank/DDBJ databases">
        <title>Whole genome shotgun sequence of Virgisporangium aliadipatigenens NBRC 105644.</title>
        <authorList>
            <person name="Komaki H."/>
            <person name="Tamura T."/>
        </authorList>
    </citation>
    <scope>NUCLEOTIDE SEQUENCE</scope>
    <source>
        <strain evidence="1">NBRC 105644</strain>
    </source>
</reference>